<dbReference type="GO" id="GO:0016020">
    <property type="term" value="C:membrane"/>
    <property type="evidence" value="ECO:0007669"/>
    <property type="project" value="InterPro"/>
</dbReference>
<dbReference type="InterPro" id="IPR002396">
    <property type="entry name" value="Selectin_superfamily"/>
</dbReference>
<feature type="domain" description="Sushi" evidence="7">
    <location>
        <begin position="1"/>
        <end position="62"/>
    </location>
</feature>
<dbReference type="InterPro" id="IPR000436">
    <property type="entry name" value="Sushi_SCR_CCP_dom"/>
</dbReference>
<evidence type="ECO:0000259" key="7">
    <source>
        <dbReference type="PROSITE" id="PS50923"/>
    </source>
</evidence>
<feature type="disulfide bond" evidence="6">
    <location>
        <begin position="327"/>
        <end position="354"/>
    </location>
</feature>
<accession>A0A8C7XNS0</accession>
<dbReference type="Pfam" id="PF00084">
    <property type="entry name" value="Sushi"/>
    <property type="match status" value="7"/>
</dbReference>
<evidence type="ECO:0000256" key="2">
    <source>
        <dbReference type="ARBA" id="ARBA00022737"/>
    </source>
</evidence>
<protein>
    <recommendedName>
        <fullName evidence="7">Sushi domain-containing protein</fullName>
    </recommendedName>
</protein>
<evidence type="ECO:0000256" key="1">
    <source>
        <dbReference type="ARBA" id="ARBA00022659"/>
    </source>
</evidence>
<name>A0A8C7XNS0_9TELE</name>
<dbReference type="PROSITE" id="PS50923">
    <property type="entry name" value="SUSHI"/>
    <property type="match status" value="6"/>
</dbReference>
<dbReference type="InterPro" id="IPR035976">
    <property type="entry name" value="Sushi/SCR/CCP_sf"/>
</dbReference>
<comment type="caution">
    <text evidence="6">Lacks conserved residue(s) required for the propagation of feature annotation.</text>
</comment>
<proteinExistence type="predicted"/>
<evidence type="ECO:0000313" key="9">
    <source>
        <dbReference type="Proteomes" id="UP000694383"/>
    </source>
</evidence>
<feature type="domain" description="Sushi" evidence="7">
    <location>
        <begin position="238"/>
        <end position="300"/>
    </location>
</feature>
<evidence type="ECO:0000256" key="5">
    <source>
        <dbReference type="ARBA" id="ARBA00023180"/>
    </source>
</evidence>
<dbReference type="Gene3D" id="2.10.70.10">
    <property type="entry name" value="Complement Module, domain 1"/>
    <property type="match status" value="7"/>
</dbReference>
<dbReference type="FunFam" id="2.10.70.10:FF:000001">
    <property type="entry name" value="Selectin P"/>
    <property type="match status" value="4"/>
</dbReference>
<keyword evidence="9" id="KW-1185">Reference proteome</keyword>
<organism evidence="8 9">
    <name type="scientific">Oryzias sinensis</name>
    <name type="common">Chinese medaka</name>
    <dbReference type="NCBI Taxonomy" id="183150"/>
    <lineage>
        <taxon>Eukaryota</taxon>
        <taxon>Metazoa</taxon>
        <taxon>Chordata</taxon>
        <taxon>Craniata</taxon>
        <taxon>Vertebrata</taxon>
        <taxon>Euteleostomi</taxon>
        <taxon>Actinopterygii</taxon>
        <taxon>Neopterygii</taxon>
        <taxon>Teleostei</taxon>
        <taxon>Neoteleostei</taxon>
        <taxon>Acanthomorphata</taxon>
        <taxon>Ovalentaria</taxon>
        <taxon>Atherinomorphae</taxon>
        <taxon>Beloniformes</taxon>
        <taxon>Adrianichthyidae</taxon>
        <taxon>Oryziinae</taxon>
        <taxon>Oryzias</taxon>
    </lineage>
</organism>
<evidence type="ECO:0000256" key="3">
    <source>
        <dbReference type="ARBA" id="ARBA00022837"/>
    </source>
</evidence>
<dbReference type="SMART" id="SM00032">
    <property type="entry name" value="CCP"/>
    <property type="match status" value="7"/>
</dbReference>
<feature type="disulfide bond" evidence="6">
    <location>
        <begin position="271"/>
        <end position="298"/>
    </location>
</feature>
<keyword evidence="5" id="KW-0325">Glycoprotein</keyword>
<dbReference type="Proteomes" id="UP000694383">
    <property type="component" value="Unplaced"/>
</dbReference>
<keyword evidence="2" id="KW-0677">Repeat</keyword>
<feature type="disulfide bond" evidence="6">
    <location>
        <begin position="204"/>
        <end position="231"/>
    </location>
</feature>
<dbReference type="CDD" id="cd00033">
    <property type="entry name" value="CCP"/>
    <property type="match status" value="7"/>
</dbReference>
<keyword evidence="3" id="KW-0106">Calcium</keyword>
<feature type="disulfide bond" evidence="6">
    <location>
        <begin position="389"/>
        <end position="416"/>
    </location>
</feature>
<dbReference type="InterPro" id="IPR050350">
    <property type="entry name" value="Compl-Cell_Adhes-Reg"/>
</dbReference>
<dbReference type="SUPFAM" id="SSF57535">
    <property type="entry name" value="Complement control module/SCR domain"/>
    <property type="match status" value="7"/>
</dbReference>
<feature type="domain" description="Sushi" evidence="7">
    <location>
        <begin position="172"/>
        <end position="233"/>
    </location>
</feature>
<feature type="domain" description="Sushi" evidence="7">
    <location>
        <begin position="357"/>
        <end position="418"/>
    </location>
</feature>
<dbReference type="Ensembl" id="ENSOSIT00000016253.1">
    <property type="protein sequence ID" value="ENSOSIP00000015370.1"/>
    <property type="gene ID" value="ENSOSIG00000008600.1"/>
</dbReference>
<reference evidence="8" key="1">
    <citation type="submission" date="2025-08" db="UniProtKB">
        <authorList>
            <consortium name="Ensembl"/>
        </authorList>
    </citation>
    <scope>IDENTIFICATION</scope>
</reference>
<dbReference type="PANTHER" id="PTHR19325:SF493">
    <property type="entry name" value="E-SELECTIN"/>
    <property type="match status" value="1"/>
</dbReference>
<reference evidence="8" key="2">
    <citation type="submission" date="2025-09" db="UniProtKB">
        <authorList>
            <consortium name="Ensembl"/>
        </authorList>
    </citation>
    <scope>IDENTIFICATION</scope>
</reference>
<feature type="disulfide bond" evidence="6">
    <location>
        <begin position="33"/>
        <end position="60"/>
    </location>
</feature>
<evidence type="ECO:0000256" key="4">
    <source>
        <dbReference type="ARBA" id="ARBA00023157"/>
    </source>
</evidence>
<dbReference type="PANTHER" id="PTHR19325">
    <property type="entry name" value="COMPLEMENT COMPONENT-RELATED SUSHI DOMAIN-CONTAINING"/>
    <property type="match status" value="1"/>
</dbReference>
<evidence type="ECO:0000313" key="8">
    <source>
        <dbReference type="Ensembl" id="ENSOSIP00000015370.1"/>
    </source>
</evidence>
<dbReference type="GO" id="GO:0007155">
    <property type="term" value="P:cell adhesion"/>
    <property type="evidence" value="ECO:0007669"/>
    <property type="project" value="InterPro"/>
</dbReference>
<dbReference type="PRINTS" id="PR00343">
    <property type="entry name" value="SELECTIN"/>
</dbReference>
<feature type="domain" description="Sushi" evidence="7">
    <location>
        <begin position="301"/>
        <end position="356"/>
    </location>
</feature>
<evidence type="ECO:0000256" key="6">
    <source>
        <dbReference type="PROSITE-ProRule" id="PRU00302"/>
    </source>
</evidence>
<feature type="domain" description="Sushi" evidence="7">
    <location>
        <begin position="110"/>
        <end position="171"/>
    </location>
</feature>
<dbReference type="GeneTree" id="ENSGT00940000160168"/>
<keyword evidence="4 6" id="KW-1015">Disulfide bond</keyword>
<dbReference type="AlphaFoldDB" id="A0A8C7XNS0"/>
<sequence length="428" mass="45848">LTCPPLSFVSHGSTLCSDPYGRSSFGSRCTTACEDGFLLNGTANTECTSAGTWSYDVPFCSVKRCSTLRSPAHGSLNCSEPHGKFSFGSRCRMSCDEGFILNGTADFESKTCPPVSSPTHGSLVCSDPHGQFSFGSRCASTCEDGFVLNGTEETNCTSSGMWSQDIPRCFVQRCPPLSSLSHGSMACSGPHGEFSFASRCTFTCGRGYLLTGAETTECTSAGTWSKDMPLCRGNNQLQECPRLVKAPQHGRMNCSLLDPPFSYGSRCDYDCNEGFRLKGAATVTCEHSGRWSQHVPTCHQDSCLSVVVFSCTVWKHPSFGSECIFTCADGFSLNGSTALFCSSSGFWSHQIPTCTAKLCQTVTSPSHGFLSCNHPNGPFSFGSTCSVTCDEGFRINGTSKVECFSSAMWSADIPTCTGENNQSVDSEE</sequence>
<feature type="disulfide bond" evidence="6">
    <location>
        <begin position="142"/>
        <end position="169"/>
    </location>
</feature>
<keyword evidence="1 6" id="KW-0768">Sushi</keyword>